<keyword evidence="3" id="KW-1185">Reference proteome</keyword>
<evidence type="ECO:0000256" key="1">
    <source>
        <dbReference type="ARBA" id="ARBA00022679"/>
    </source>
</evidence>
<protein>
    <submittedName>
        <fullName evidence="2">Sulfotransferase family protein</fullName>
    </submittedName>
</protein>
<evidence type="ECO:0000313" key="2">
    <source>
        <dbReference type="EMBL" id="SFS83864.1"/>
    </source>
</evidence>
<dbReference type="InterPro" id="IPR037359">
    <property type="entry name" value="NST/OST"/>
</dbReference>
<accession>A0A1I6T3L2</accession>
<dbReference type="AlphaFoldDB" id="A0A1I6T3L2"/>
<dbReference type="STRING" id="311180.SAMN04488050_105276"/>
<evidence type="ECO:0000313" key="3">
    <source>
        <dbReference type="Proteomes" id="UP000199392"/>
    </source>
</evidence>
<keyword evidence="1 2" id="KW-0808">Transferase</keyword>
<dbReference type="GO" id="GO:0008146">
    <property type="term" value="F:sulfotransferase activity"/>
    <property type="evidence" value="ECO:0007669"/>
    <property type="project" value="InterPro"/>
</dbReference>
<dbReference type="OrthoDB" id="981508at2"/>
<gene>
    <name evidence="2" type="ORF">SAMN04488050_105276</name>
</gene>
<dbReference type="SUPFAM" id="SSF52540">
    <property type="entry name" value="P-loop containing nucleoside triphosphate hydrolases"/>
    <property type="match status" value="1"/>
</dbReference>
<reference evidence="3" key="1">
    <citation type="submission" date="2016-10" db="EMBL/GenBank/DDBJ databases">
        <authorList>
            <person name="Varghese N."/>
            <person name="Submissions S."/>
        </authorList>
    </citation>
    <scope>NUCLEOTIDE SEQUENCE [LARGE SCALE GENOMIC DNA]</scope>
    <source>
        <strain evidence="3">DSM 26894</strain>
    </source>
</reference>
<dbReference type="InterPro" id="IPR027417">
    <property type="entry name" value="P-loop_NTPase"/>
</dbReference>
<name>A0A1I6T3L2_9RHOB</name>
<dbReference type="Pfam" id="PF13469">
    <property type="entry name" value="Sulfotransfer_3"/>
    <property type="match status" value="1"/>
</dbReference>
<organism evidence="2 3">
    <name type="scientific">Alloyangia pacifica</name>
    <dbReference type="NCBI Taxonomy" id="311180"/>
    <lineage>
        <taxon>Bacteria</taxon>
        <taxon>Pseudomonadati</taxon>
        <taxon>Pseudomonadota</taxon>
        <taxon>Alphaproteobacteria</taxon>
        <taxon>Rhodobacterales</taxon>
        <taxon>Roseobacteraceae</taxon>
        <taxon>Alloyangia</taxon>
    </lineage>
</organism>
<dbReference type="Proteomes" id="UP000199392">
    <property type="component" value="Unassembled WGS sequence"/>
</dbReference>
<dbReference type="Gene3D" id="3.40.50.300">
    <property type="entry name" value="P-loop containing nucleotide triphosphate hydrolases"/>
    <property type="match status" value="1"/>
</dbReference>
<dbReference type="EMBL" id="FOZW01000005">
    <property type="protein sequence ID" value="SFS83864.1"/>
    <property type="molecule type" value="Genomic_DNA"/>
</dbReference>
<sequence>MTVQDPLTFDPLAAPTDPAQRALMPNLFVIGASKSGSSAFHAYLKPHPDICMSREKEPCFFVDQKELEEAWPIMARQPCSHEWPAYLDLWKGGEGARYRGEGSVYYSQAPHRSGVAGRIASACPDARIIYTVREPVARAIGHYWQRFKEFQEPLPLDRAVRENALYRDTSDYALQMGEYLKHFDRSQIFVLVAEDLRSRRREVLSEVLEWLELEPYDYTDSEITERHKSPPTSRRERFPLVSTIRDSALWASARKHLPSAVVEKLRKSATVEFDKKDVDDSEAKAWLADYLAPRTRAFEEMIGRELPQWSAARK</sequence>
<proteinExistence type="predicted"/>
<dbReference type="PANTHER" id="PTHR10605">
    <property type="entry name" value="HEPARAN SULFATE SULFOTRANSFERASE"/>
    <property type="match status" value="1"/>
</dbReference>
<dbReference type="PANTHER" id="PTHR10605:SF56">
    <property type="entry name" value="BIFUNCTIONAL HEPARAN SULFATE N-DEACETYLASE_N-SULFOTRANSFERASE"/>
    <property type="match status" value="1"/>
</dbReference>